<proteinExistence type="predicted"/>
<gene>
    <name evidence="2" type="ORF">SEMRO_31_G020430.1</name>
</gene>
<name>A0A9N8H5V4_9STRA</name>
<evidence type="ECO:0000313" key="3">
    <source>
        <dbReference type="Proteomes" id="UP001153069"/>
    </source>
</evidence>
<protein>
    <recommendedName>
        <fullName evidence="1">DUF6816 domain-containing protein</fullName>
    </recommendedName>
</protein>
<dbReference type="OrthoDB" id="195555at2759"/>
<evidence type="ECO:0000259" key="1">
    <source>
        <dbReference type="Pfam" id="PF20670"/>
    </source>
</evidence>
<dbReference type="Proteomes" id="UP001153069">
    <property type="component" value="Unassembled WGS sequence"/>
</dbReference>
<organism evidence="2 3">
    <name type="scientific">Seminavis robusta</name>
    <dbReference type="NCBI Taxonomy" id="568900"/>
    <lineage>
        <taxon>Eukaryota</taxon>
        <taxon>Sar</taxon>
        <taxon>Stramenopiles</taxon>
        <taxon>Ochrophyta</taxon>
        <taxon>Bacillariophyta</taxon>
        <taxon>Bacillariophyceae</taxon>
        <taxon>Bacillariophycidae</taxon>
        <taxon>Naviculales</taxon>
        <taxon>Naviculaceae</taxon>
        <taxon>Seminavis</taxon>
    </lineage>
</organism>
<accession>A0A9N8H5V4</accession>
<dbReference type="Pfam" id="PF20670">
    <property type="entry name" value="DUF6816"/>
    <property type="match status" value="1"/>
</dbReference>
<sequence length="340" mass="37367">MIRLVYSNYPLIFYCLTFLVVKPHYFCTGLSVPPSHEKTLSQPHDLLSNPSLNRRLFVASVPFWAIIATTAGVSPSSAATSTSYSERLEQDKLNLPAPSYASELNGVDNTYFPPFLAGTWNVTQTLVSVKTPLGIQFAGGPNGDIQIAQSSIDQMITQQLDKPVQLQLRYIPTKWGVAEDRLFNTRQRLDAFAGRAVVASVEYANVGGSNRASVLAMGGQDTDPLQTTMIRFKGPAAQKTFVVSHGSSSTSSLSDSSVWSGYELQRSIFALTNQNTAPPITTDSELIWEFQPTTTSDTIVQGRLRIAEYLNAQNDKLYFEAGKRAVTLQDYTLVMTKVSE</sequence>
<reference evidence="2" key="1">
    <citation type="submission" date="2020-06" db="EMBL/GenBank/DDBJ databases">
        <authorList>
            <consortium name="Plant Systems Biology data submission"/>
        </authorList>
    </citation>
    <scope>NUCLEOTIDE SEQUENCE</scope>
    <source>
        <strain evidence="2">D6</strain>
    </source>
</reference>
<dbReference type="InterPro" id="IPR049213">
    <property type="entry name" value="DUF6816"/>
</dbReference>
<feature type="domain" description="DUF6816" evidence="1">
    <location>
        <begin position="108"/>
        <end position="338"/>
    </location>
</feature>
<dbReference type="AlphaFoldDB" id="A0A9N8H5V4"/>
<comment type="caution">
    <text evidence="2">The sequence shown here is derived from an EMBL/GenBank/DDBJ whole genome shotgun (WGS) entry which is preliminary data.</text>
</comment>
<evidence type="ECO:0000313" key="2">
    <source>
        <dbReference type="EMBL" id="CAB9498103.1"/>
    </source>
</evidence>
<dbReference type="EMBL" id="CAICTM010000031">
    <property type="protein sequence ID" value="CAB9498103.1"/>
    <property type="molecule type" value="Genomic_DNA"/>
</dbReference>
<keyword evidence="3" id="KW-1185">Reference proteome</keyword>